<dbReference type="EMBL" id="KZ504425">
    <property type="protein sequence ID" value="PKU62332.1"/>
    <property type="molecule type" value="Genomic_DNA"/>
</dbReference>
<evidence type="ECO:0000313" key="3">
    <source>
        <dbReference type="Proteomes" id="UP000233837"/>
    </source>
</evidence>
<organism evidence="2 3">
    <name type="scientific">Dendrobium catenatum</name>
    <dbReference type="NCBI Taxonomy" id="906689"/>
    <lineage>
        <taxon>Eukaryota</taxon>
        <taxon>Viridiplantae</taxon>
        <taxon>Streptophyta</taxon>
        <taxon>Embryophyta</taxon>
        <taxon>Tracheophyta</taxon>
        <taxon>Spermatophyta</taxon>
        <taxon>Magnoliopsida</taxon>
        <taxon>Liliopsida</taxon>
        <taxon>Asparagales</taxon>
        <taxon>Orchidaceae</taxon>
        <taxon>Epidendroideae</taxon>
        <taxon>Malaxideae</taxon>
        <taxon>Dendrobiinae</taxon>
        <taxon>Dendrobium</taxon>
    </lineage>
</organism>
<sequence>MLSPSVDSSRPSSAMAKTSPAGEETHRPRRWRRAKAAMSKLLRHEISAVAAASSPAFRVTWKATATHPPPPVGRSVPTP</sequence>
<name>A0A2I0VFY2_9ASPA</name>
<accession>A0A2I0VFY2</accession>
<gene>
    <name evidence="2" type="ORF">MA16_Dca028811</name>
</gene>
<evidence type="ECO:0000256" key="1">
    <source>
        <dbReference type="SAM" id="MobiDB-lite"/>
    </source>
</evidence>
<feature type="region of interest" description="Disordered" evidence="1">
    <location>
        <begin position="1"/>
        <end position="31"/>
    </location>
</feature>
<reference evidence="2 3" key="1">
    <citation type="journal article" date="2016" name="Sci. Rep.">
        <title>The Dendrobium catenatum Lindl. genome sequence provides insights into polysaccharide synthase, floral development and adaptive evolution.</title>
        <authorList>
            <person name="Zhang G.Q."/>
            <person name="Xu Q."/>
            <person name="Bian C."/>
            <person name="Tsai W.C."/>
            <person name="Yeh C.M."/>
            <person name="Liu K.W."/>
            <person name="Yoshida K."/>
            <person name="Zhang L.S."/>
            <person name="Chang S.B."/>
            <person name="Chen F."/>
            <person name="Shi Y."/>
            <person name="Su Y.Y."/>
            <person name="Zhang Y.Q."/>
            <person name="Chen L.J."/>
            <person name="Yin Y."/>
            <person name="Lin M."/>
            <person name="Huang H."/>
            <person name="Deng H."/>
            <person name="Wang Z.W."/>
            <person name="Zhu S.L."/>
            <person name="Zhao X."/>
            <person name="Deng C."/>
            <person name="Niu S.C."/>
            <person name="Huang J."/>
            <person name="Wang M."/>
            <person name="Liu G.H."/>
            <person name="Yang H.J."/>
            <person name="Xiao X.J."/>
            <person name="Hsiao Y.Y."/>
            <person name="Wu W.L."/>
            <person name="Chen Y.Y."/>
            <person name="Mitsuda N."/>
            <person name="Ohme-Takagi M."/>
            <person name="Luo Y.B."/>
            <person name="Van de Peer Y."/>
            <person name="Liu Z.J."/>
        </authorList>
    </citation>
    <scope>NUCLEOTIDE SEQUENCE [LARGE SCALE GENOMIC DNA]</scope>
    <source>
        <tissue evidence="2">The whole plant</tissue>
    </source>
</reference>
<dbReference type="Proteomes" id="UP000233837">
    <property type="component" value="Unassembled WGS sequence"/>
</dbReference>
<dbReference type="AlphaFoldDB" id="A0A2I0VFY2"/>
<proteinExistence type="predicted"/>
<keyword evidence="3" id="KW-1185">Reference proteome</keyword>
<protein>
    <submittedName>
        <fullName evidence="2">Uncharacterized protein</fullName>
    </submittedName>
</protein>
<evidence type="ECO:0000313" key="2">
    <source>
        <dbReference type="EMBL" id="PKU62332.1"/>
    </source>
</evidence>
<reference evidence="2 3" key="2">
    <citation type="journal article" date="2017" name="Nature">
        <title>The Apostasia genome and the evolution of orchids.</title>
        <authorList>
            <person name="Zhang G.Q."/>
            <person name="Liu K.W."/>
            <person name="Li Z."/>
            <person name="Lohaus R."/>
            <person name="Hsiao Y.Y."/>
            <person name="Niu S.C."/>
            <person name="Wang J.Y."/>
            <person name="Lin Y.C."/>
            <person name="Xu Q."/>
            <person name="Chen L.J."/>
            <person name="Yoshida K."/>
            <person name="Fujiwara S."/>
            <person name="Wang Z.W."/>
            <person name="Zhang Y.Q."/>
            <person name="Mitsuda N."/>
            <person name="Wang M."/>
            <person name="Liu G.H."/>
            <person name="Pecoraro L."/>
            <person name="Huang H.X."/>
            <person name="Xiao X.J."/>
            <person name="Lin M."/>
            <person name="Wu X.Y."/>
            <person name="Wu W.L."/>
            <person name="Chen Y.Y."/>
            <person name="Chang S.B."/>
            <person name="Sakamoto S."/>
            <person name="Ohme-Takagi M."/>
            <person name="Yagi M."/>
            <person name="Zeng S.J."/>
            <person name="Shen C.Y."/>
            <person name="Yeh C.M."/>
            <person name="Luo Y.B."/>
            <person name="Tsai W.C."/>
            <person name="Van de Peer Y."/>
            <person name="Liu Z.J."/>
        </authorList>
    </citation>
    <scope>NUCLEOTIDE SEQUENCE [LARGE SCALE GENOMIC DNA]</scope>
    <source>
        <tissue evidence="2">The whole plant</tissue>
    </source>
</reference>
<feature type="compositionally biased region" description="Low complexity" evidence="1">
    <location>
        <begin position="1"/>
        <end position="13"/>
    </location>
</feature>